<dbReference type="SUPFAM" id="SSF53474">
    <property type="entry name" value="alpha/beta-Hydrolases"/>
    <property type="match status" value="1"/>
</dbReference>
<comment type="caution">
    <text evidence="2">The sequence shown here is derived from an EMBL/GenBank/DDBJ whole genome shotgun (WGS) entry which is preliminary data.</text>
</comment>
<dbReference type="Gene3D" id="3.40.50.1820">
    <property type="entry name" value="alpha/beta hydrolase"/>
    <property type="match status" value="1"/>
</dbReference>
<name>A0ABW0EM14_9PSEU</name>
<dbReference type="PRINTS" id="PR00412">
    <property type="entry name" value="EPOXHYDRLASE"/>
</dbReference>
<protein>
    <submittedName>
        <fullName evidence="2">Alpha/beta fold hydrolase</fullName>
    </submittedName>
</protein>
<dbReference type="PANTHER" id="PTHR43798:SF33">
    <property type="entry name" value="HYDROLASE, PUTATIVE (AFU_ORTHOLOGUE AFUA_2G14860)-RELATED"/>
    <property type="match status" value="1"/>
</dbReference>
<dbReference type="InterPro" id="IPR050266">
    <property type="entry name" value="AB_hydrolase_sf"/>
</dbReference>
<dbReference type="InterPro" id="IPR029058">
    <property type="entry name" value="AB_hydrolase_fold"/>
</dbReference>
<dbReference type="RefSeq" id="WP_378246204.1">
    <property type="nucleotide sequence ID" value="NZ_JBHSKF010000003.1"/>
</dbReference>
<gene>
    <name evidence="2" type="ORF">ACFPM7_09910</name>
</gene>
<accession>A0ABW0EM14</accession>
<reference evidence="3" key="1">
    <citation type="journal article" date="2019" name="Int. J. Syst. Evol. Microbiol.">
        <title>The Global Catalogue of Microorganisms (GCM) 10K type strain sequencing project: providing services to taxonomists for standard genome sequencing and annotation.</title>
        <authorList>
            <consortium name="The Broad Institute Genomics Platform"/>
            <consortium name="The Broad Institute Genome Sequencing Center for Infectious Disease"/>
            <person name="Wu L."/>
            <person name="Ma J."/>
        </authorList>
    </citation>
    <scope>NUCLEOTIDE SEQUENCE [LARGE SCALE GENOMIC DNA]</scope>
    <source>
        <strain evidence="3">CCUG 59778</strain>
    </source>
</reference>
<organism evidence="2 3">
    <name type="scientific">Actinokineospora guangxiensis</name>
    <dbReference type="NCBI Taxonomy" id="1490288"/>
    <lineage>
        <taxon>Bacteria</taxon>
        <taxon>Bacillati</taxon>
        <taxon>Actinomycetota</taxon>
        <taxon>Actinomycetes</taxon>
        <taxon>Pseudonocardiales</taxon>
        <taxon>Pseudonocardiaceae</taxon>
        <taxon>Actinokineospora</taxon>
    </lineage>
</organism>
<dbReference type="Proteomes" id="UP001596157">
    <property type="component" value="Unassembled WGS sequence"/>
</dbReference>
<dbReference type="PANTHER" id="PTHR43798">
    <property type="entry name" value="MONOACYLGLYCEROL LIPASE"/>
    <property type="match status" value="1"/>
</dbReference>
<proteinExistence type="predicted"/>
<evidence type="ECO:0000313" key="3">
    <source>
        <dbReference type="Proteomes" id="UP001596157"/>
    </source>
</evidence>
<dbReference type="PRINTS" id="PR00111">
    <property type="entry name" value="ABHYDROLASE"/>
</dbReference>
<dbReference type="InterPro" id="IPR000073">
    <property type="entry name" value="AB_hydrolase_1"/>
</dbReference>
<feature type="domain" description="AB hydrolase-1" evidence="1">
    <location>
        <begin position="17"/>
        <end position="123"/>
    </location>
</feature>
<dbReference type="InterPro" id="IPR000639">
    <property type="entry name" value="Epox_hydrolase-like"/>
</dbReference>
<dbReference type="EMBL" id="JBHSKF010000003">
    <property type="protein sequence ID" value="MFC5287365.1"/>
    <property type="molecule type" value="Genomic_DNA"/>
</dbReference>
<dbReference type="Pfam" id="PF00561">
    <property type="entry name" value="Abhydrolase_1"/>
    <property type="match status" value="1"/>
</dbReference>
<sequence>MADALHVHDFGPEDGVPLVALHGVTGHGGRFRSLAADHLPGHRVIAPDLRGHGRSPSLPPWTLEQHAADVLAVLDAYGIERAALMGHSYGGVVALHLARLAPDRVRALLLVDPAVVVRPEDALANAGTAGDTVADRAQAFATQRGEWTGVAEAVVEDEVAAHWTDTGRGWRPRYCPPAVATAWSEMCRQPPTPPPGVPTVVMRALEAAYVGGEYLAACAEAGSDVEVVDVDCGHVVYLYRPERVAELAAGLA</sequence>
<dbReference type="GO" id="GO:0016787">
    <property type="term" value="F:hydrolase activity"/>
    <property type="evidence" value="ECO:0007669"/>
    <property type="project" value="UniProtKB-KW"/>
</dbReference>
<keyword evidence="2" id="KW-0378">Hydrolase</keyword>
<evidence type="ECO:0000259" key="1">
    <source>
        <dbReference type="Pfam" id="PF00561"/>
    </source>
</evidence>
<keyword evidence="3" id="KW-1185">Reference proteome</keyword>
<evidence type="ECO:0000313" key="2">
    <source>
        <dbReference type="EMBL" id="MFC5287365.1"/>
    </source>
</evidence>